<name>A0A3L7ZWQ9_PARDI</name>
<dbReference type="SUPFAM" id="SSF57938">
    <property type="entry name" value="DnaJ/Hsp40 cysteine-rich domain"/>
    <property type="match status" value="1"/>
</dbReference>
<gene>
    <name evidence="2" type="ORF">D7V78_04890</name>
</gene>
<dbReference type="AlphaFoldDB" id="A0A3L7ZWQ9"/>
<evidence type="ECO:0008006" key="4">
    <source>
        <dbReference type="Google" id="ProtNLM"/>
    </source>
</evidence>
<dbReference type="Proteomes" id="UP000278164">
    <property type="component" value="Unassembled WGS sequence"/>
</dbReference>
<reference evidence="2 3" key="1">
    <citation type="submission" date="2018-09" db="EMBL/GenBank/DDBJ databases">
        <title>Murine metabolic-syndrome-specific gut microbial biobank.</title>
        <authorList>
            <person name="Liu C."/>
        </authorList>
    </citation>
    <scope>NUCLEOTIDE SEQUENCE [LARGE SCALE GENOMIC DNA]</scope>
    <source>
        <strain evidence="2 3">8-P5</strain>
    </source>
</reference>
<dbReference type="Gene3D" id="6.20.20.10">
    <property type="match status" value="1"/>
</dbReference>
<feature type="compositionally biased region" description="Basic and acidic residues" evidence="1">
    <location>
        <begin position="13"/>
        <end position="23"/>
    </location>
</feature>
<proteinExistence type="predicted"/>
<evidence type="ECO:0000313" key="3">
    <source>
        <dbReference type="Proteomes" id="UP000278164"/>
    </source>
</evidence>
<evidence type="ECO:0000313" key="2">
    <source>
        <dbReference type="EMBL" id="RLT74450.1"/>
    </source>
</evidence>
<dbReference type="OrthoDB" id="1050684at2"/>
<dbReference type="RefSeq" id="WP_121735244.1">
    <property type="nucleotide sequence ID" value="NZ_QXXG01000018.1"/>
</dbReference>
<accession>A0A3L7ZWQ9</accession>
<evidence type="ECO:0000256" key="1">
    <source>
        <dbReference type="SAM" id="MobiDB-lite"/>
    </source>
</evidence>
<dbReference type="InterPro" id="IPR036410">
    <property type="entry name" value="HSP_DnaJ_Cys-rich_dom_sf"/>
</dbReference>
<sequence>MDNILNRFKRKADRPDKTDGLLPKREKIIPPHIVVCKVCEGKGAKEDTTCPQCKGSGRVIVSCEVTTYVSAYVPEKGLGYGI</sequence>
<comment type="caution">
    <text evidence="2">The sequence shown here is derived from an EMBL/GenBank/DDBJ whole genome shotgun (WGS) entry which is preliminary data.</text>
</comment>
<dbReference type="EMBL" id="RAYI01000007">
    <property type="protein sequence ID" value="RLT74450.1"/>
    <property type="molecule type" value="Genomic_DNA"/>
</dbReference>
<protein>
    <recommendedName>
        <fullName evidence="4">Molecular chaperone DnaJ</fullName>
    </recommendedName>
</protein>
<organism evidence="2 3">
    <name type="scientific">Parabacteroides distasonis</name>
    <dbReference type="NCBI Taxonomy" id="823"/>
    <lineage>
        <taxon>Bacteria</taxon>
        <taxon>Pseudomonadati</taxon>
        <taxon>Bacteroidota</taxon>
        <taxon>Bacteroidia</taxon>
        <taxon>Bacteroidales</taxon>
        <taxon>Tannerellaceae</taxon>
        <taxon>Parabacteroides</taxon>
    </lineage>
</organism>
<feature type="region of interest" description="Disordered" evidence="1">
    <location>
        <begin position="1"/>
        <end position="23"/>
    </location>
</feature>